<name>Q69TD1_ORYSJ</name>
<accession>Q69TD1</accession>
<sequence length="175" mass="19654">MVTPSPPGGWKFSPGDAIREEAWRRFYSPVHFSSKFSSSPFRLVVDLPRASFRLTTSSVAVALRTAIGGSPADLVVTHLKDRSYSFVVCSKQKKEWVLVAPKKRSTSSLRRPDRSYAQVVQHRDILIKQVFSSLKDSFLRASKPDQQRISVFHRLDKRKTVFITSLATSKAADAA</sequence>
<proteinExistence type="predicted"/>
<protein>
    <submittedName>
        <fullName evidence="1">Uncharacterized protein</fullName>
    </submittedName>
</protein>
<reference evidence="2" key="1">
    <citation type="journal article" date="2005" name="Nature">
        <title>The map-based sequence of the rice genome.</title>
        <authorList>
            <consortium name="International rice genome sequencing project (IRGSP)"/>
            <person name="Matsumoto T."/>
            <person name="Wu J."/>
            <person name="Kanamori H."/>
            <person name="Katayose Y."/>
            <person name="Fujisawa M."/>
            <person name="Namiki N."/>
            <person name="Mizuno H."/>
            <person name="Yamamoto K."/>
            <person name="Antonio B.A."/>
            <person name="Baba T."/>
            <person name="Sakata K."/>
            <person name="Nagamura Y."/>
            <person name="Aoki H."/>
            <person name="Arikawa K."/>
            <person name="Arita K."/>
            <person name="Bito T."/>
            <person name="Chiden Y."/>
            <person name="Fujitsuka N."/>
            <person name="Fukunaka R."/>
            <person name="Hamada M."/>
            <person name="Harada C."/>
            <person name="Hayashi A."/>
            <person name="Hijishita S."/>
            <person name="Honda M."/>
            <person name="Hosokawa S."/>
            <person name="Ichikawa Y."/>
            <person name="Idonuma A."/>
            <person name="Iijima M."/>
            <person name="Ikeda M."/>
            <person name="Ikeno M."/>
            <person name="Ito K."/>
            <person name="Ito S."/>
            <person name="Ito T."/>
            <person name="Ito Y."/>
            <person name="Ito Y."/>
            <person name="Iwabuchi A."/>
            <person name="Kamiya K."/>
            <person name="Karasawa W."/>
            <person name="Kurita K."/>
            <person name="Katagiri S."/>
            <person name="Kikuta A."/>
            <person name="Kobayashi H."/>
            <person name="Kobayashi N."/>
            <person name="Machita K."/>
            <person name="Maehara T."/>
            <person name="Masukawa M."/>
            <person name="Mizubayashi T."/>
            <person name="Mukai Y."/>
            <person name="Nagasaki H."/>
            <person name="Nagata Y."/>
            <person name="Naito S."/>
            <person name="Nakashima M."/>
            <person name="Nakama Y."/>
            <person name="Nakamichi Y."/>
            <person name="Nakamura M."/>
            <person name="Meguro A."/>
            <person name="Negishi M."/>
            <person name="Ohta I."/>
            <person name="Ohta T."/>
            <person name="Okamoto M."/>
            <person name="Ono N."/>
            <person name="Saji S."/>
            <person name="Sakaguchi M."/>
            <person name="Sakai K."/>
            <person name="Shibata M."/>
            <person name="Shimokawa T."/>
            <person name="Song J."/>
            <person name="Takazaki Y."/>
            <person name="Terasawa K."/>
            <person name="Tsugane M."/>
            <person name="Tsuji K."/>
            <person name="Ueda S."/>
            <person name="Waki K."/>
            <person name="Yamagata H."/>
            <person name="Yamamoto M."/>
            <person name="Yamamoto S."/>
            <person name="Yamane H."/>
            <person name="Yoshiki S."/>
            <person name="Yoshihara R."/>
            <person name="Yukawa K."/>
            <person name="Zhong H."/>
            <person name="Yano M."/>
            <person name="Yuan Q."/>
            <person name="Ouyang S."/>
            <person name="Liu J."/>
            <person name="Jones K.M."/>
            <person name="Gansberger K."/>
            <person name="Moffat K."/>
            <person name="Hill J."/>
            <person name="Bera J."/>
            <person name="Fadrosh D."/>
            <person name="Jin S."/>
            <person name="Johri S."/>
            <person name="Kim M."/>
            <person name="Overton L."/>
            <person name="Reardon M."/>
            <person name="Tsitrin T."/>
            <person name="Vuong H."/>
            <person name="Weaver B."/>
            <person name="Ciecko A."/>
            <person name="Tallon L."/>
            <person name="Jackson J."/>
            <person name="Pai G."/>
            <person name="Aken S.V."/>
            <person name="Utterback T."/>
            <person name="Reidmuller S."/>
            <person name="Feldblyum T."/>
            <person name="Hsiao J."/>
            <person name="Zismann V."/>
            <person name="Iobst S."/>
            <person name="de Vazeille A.R."/>
            <person name="Buell C.R."/>
            <person name="Ying K."/>
            <person name="Li Y."/>
            <person name="Lu T."/>
            <person name="Huang Y."/>
            <person name="Zhao Q."/>
            <person name="Feng Q."/>
            <person name="Zhang L."/>
            <person name="Zhu J."/>
            <person name="Weng Q."/>
            <person name="Mu J."/>
            <person name="Lu Y."/>
            <person name="Fan D."/>
            <person name="Liu Y."/>
            <person name="Guan J."/>
            <person name="Zhang Y."/>
            <person name="Yu S."/>
            <person name="Liu X."/>
            <person name="Zhang Y."/>
            <person name="Hong G."/>
            <person name="Han B."/>
            <person name="Choisne N."/>
            <person name="Demange N."/>
            <person name="Orjeda G."/>
            <person name="Samain S."/>
            <person name="Cattolico L."/>
            <person name="Pelletier E."/>
            <person name="Couloux A."/>
            <person name="Segurens B."/>
            <person name="Wincker P."/>
            <person name="D'Hont A."/>
            <person name="Scarpelli C."/>
            <person name="Weissenbach J."/>
            <person name="Salanoubat M."/>
            <person name="Quetier F."/>
            <person name="Yu Y."/>
            <person name="Kim H.R."/>
            <person name="Rambo T."/>
            <person name="Currie J."/>
            <person name="Collura K."/>
            <person name="Luo M."/>
            <person name="Yang T."/>
            <person name="Ammiraju J.S.S."/>
            <person name="Engler F."/>
            <person name="Soderlund C."/>
            <person name="Wing R.A."/>
            <person name="Palmer L.E."/>
            <person name="de la Bastide M."/>
            <person name="Spiegel L."/>
            <person name="Nascimento L."/>
            <person name="Zutavern T."/>
            <person name="O'Shaughnessy A."/>
            <person name="Dike S."/>
            <person name="Dedhia N."/>
            <person name="Preston R."/>
            <person name="Balija V."/>
            <person name="McCombie W.R."/>
            <person name="Chow T."/>
            <person name="Chen H."/>
            <person name="Chung M."/>
            <person name="Chen C."/>
            <person name="Shaw J."/>
            <person name="Wu H."/>
            <person name="Hsiao K."/>
            <person name="Chao Y."/>
            <person name="Chu M."/>
            <person name="Cheng C."/>
            <person name="Hour A."/>
            <person name="Lee P."/>
            <person name="Lin S."/>
            <person name="Lin Y."/>
            <person name="Liou J."/>
            <person name="Liu S."/>
            <person name="Hsing Y."/>
            <person name="Raghuvanshi S."/>
            <person name="Mohanty A."/>
            <person name="Bharti A.K."/>
            <person name="Gaur A."/>
            <person name="Gupta V."/>
            <person name="Kumar D."/>
            <person name="Ravi V."/>
            <person name="Vij S."/>
            <person name="Kapur A."/>
            <person name="Khurana P."/>
            <person name="Khurana P."/>
            <person name="Khurana J.P."/>
            <person name="Tyagi A.K."/>
            <person name="Gaikwad K."/>
            <person name="Singh A."/>
            <person name="Dalal V."/>
            <person name="Srivastava S."/>
            <person name="Dixit A."/>
            <person name="Pal A.K."/>
            <person name="Ghazi I.A."/>
            <person name="Yadav M."/>
            <person name="Pandit A."/>
            <person name="Bhargava A."/>
            <person name="Sureshbabu K."/>
            <person name="Batra K."/>
            <person name="Sharma T.R."/>
            <person name="Mohapatra T."/>
            <person name="Singh N.K."/>
            <person name="Messing J."/>
            <person name="Nelson A.B."/>
            <person name="Fuks G."/>
            <person name="Kavchok S."/>
            <person name="Keizer G."/>
            <person name="Linton E."/>
            <person name="Llaca V."/>
            <person name="Song R."/>
            <person name="Tanyolac B."/>
            <person name="Young S."/>
            <person name="Ho-Il K."/>
            <person name="Hahn J.H."/>
            <person name="Sangsakoo G."/>
            <person name="Vanavichit A."/>
            <person name="de Mattos Luiz.A.T."/>
            <person name="Zimmer P.D."/>
            <person name="Malone G."/>
            <person name="Dellagostin O."/>
            <person name="de Oliveira A.C."/>
            <person name="Bevan M."/>
            <person name="Bancroft I."/>
            <person name="Minx P."/>
            <person name="Cordum H."/>
            <person name="Wilson R."/>
            <person name="Cheng Z."/>
            <person name="Jin W."/>
            <person name="Jiang J."/>
            <person name="Leong S.A."/>
            <person name="Iwama H."/>
            <person name="Gojobori T."/>
            <person name="Itoh T."/>
            <person name="Niimura Y."/>
            <person name="Fujii Y."/>
            <person name="Habara T."/>
            <person name="Sakai H."/>
            <person name="Sato Y."/>
            <person name="Wilson G."/>
            <person name="Kumar K."/>
            <person name="McCouch S."/>
            <person name="Juretic N."/>
            <person name="Hoen D."/>
            <person name="Wright S."/>
            <person name="Bruskiewich R."/>
            <person name="Bureau T."/>
            <person name="Miyao A."/>
            <person name="Hirochika H."/>
            <person name="Nishikawa T."/>
            <person name="Kadowaki K."/>
            <person name="Sugiura M."/>
            <person name="Burr B."/>
            <person name="Sasaki T."/>
        </authorList>
    </citation>
    <scope>NUCLEOTIDE SEQUENCE [LARGE SCALE GENOMIC DNA]</scope>
    <source>
        <strain evidence="2">cv. Nipponbare</strain>
    </source>
</reference>
<dbReference type="Proteomes" id="UP000000763">
    <property type="component" value="Chromosome 6"/>
</dbReference>
<gene>
    <name evidence="1" type="primary">P0543C04.31</name>
</gene>
<dbReference type="AlphaFoldDB" id="Q69TD1"/>
<organism evidence="1 2">
    <name type="scientific">Oryza sativa subsp. japonica</name>
    <name type="common">Rice</name>
    <dbReference type="NCBI Taxonomy" id="39947"/>
    <lineage>
        <taxon>Eukaryota</taxon>
        <taxon>Viridiplantae</taxon>
        <taxon>Streptophyta</taxon>
        <taxon>Embryophyta</taxon>
        <taxon>Tracheophyta</taxon>
        <taxon>Spermatophyta</taxon>
        <taxon>Magnoliopsida</taxon>
        <taxon>Liliopsida</taxon>
        <taxon>Poales</taxon>
        <taxon>Poaceae</taxon>
        <taxon>BOP clade</taxon>
        <taxon>Oryzoideae</taxon>
        <taxon>Oryzeae</taxon>
        <taxon>Oryzinae</taxon>
        <taxon>Oryza</taxon>
        <taxon>Oryza sativa</taxon>
    </lineage>
</organism>
<reference evidence="2" key="2">
    <citation type="journal article" date="2008" name="Nucleic Acids Res.">
        <title>The rice annotation project database (RAP-DB): 2008 update.</title>
        <authorList>
            <consortium name="The rice annotation project (RAP)"/>
        </authorList>
    </citation>
    <scope>GENOME REANNOTATION</scope>
    <source>
        <strain evidence="2">cv. Nipponbare</strain>
    </source>
</reference>
<evidence type="ECO:0000313" key="1">
    <source>
        <dbReference type="EMBL" id="BAD35876.1"/>
    </source>
</evidence>
<evidence type="ECO:0000313" key="2">
    <source>
        <dbReference type="Proteomes" id="UP000000763"/>
    </source>
</evidence>
<dbReference type="EMBL" id="AP004755">
    <property type="protein sequence ID" value="BAD35876.1"/>
    <property type="molecule type" value="Genomic_DNA"/>
</dbReference>